<dbReference type="InterPro" id="IPR016024">
    <property type="entry name" value="ARM-type_fold"/>
</dbReference>
<keyword evidence="5" id="KW-1185">Reference proteome</keyword>
<evidence type="ECO:0000256" key="1">
    <source>
        <dbReference type="PROSITE-ProRule" id="PRU00409"/>
    </source>
</evidence>
<dbReference type="InterPro" id="IPR005479">
    <property type="entry name" value="CPAse_ATP-bd"/>
</dbReference>
<organism evidence="4 5">
    <name type="scientific">Coccomyxa viridis</name>
    <dbReference type="NCBI Taxonomy" id="1274662"/>
    <lineage>
        <taxon>Eukaryota</taxon>
        <taxon>Viridiplantae</taxon>
        <taxon>Chlorophyta</taxon>
        <taxon>core chlorophytes</taxon>
        <taxon>Trebouxiophyceae</taxon>
        <taxon>Trebouxiophyceae incertae sedis</taxon>
        <taxon>Coccomyxaceae</taxon>
        <taxon>Coccomyxa</taxon>
    </lineage>
</organism>
<accession>A0ABP1G369</accession>
<evidence type="ECO:0000313" key="4">
    <source>
        <dbReference type="EMBL" id="CAL5225679.1"/>
    </source>
</evidence>
<evidence type="ECO:0000313" key="5">
    <source>
        <dbReference type="Proteomes" id="UP001497392"/>
    </source>
</evidence>
<sequence length="227" mass="25460">MASTRRQLRRLHSPPRVRCRQRRRSSASSSQNKKHLLENWLKEDKLTPSEELGDLARRAGGKEAALGIYQKTSVPQKVIEGLAAKGDFEALSKEAEAAFNGKVYLEQYVQYQRHIEFQVLADKQGNVIHLGERDCSIQRRNHKLLEEAPYPALTPKVRQAMGDAVVNAAKSIGYIGVGIIKFLWGRTGGYCKEMNTCIQVEHPPTEIFTGLDLIYGQGGRDQLLGCQ</sequence>
<feature type="compositionally biased region" description="Basic residues" evidence="2">
    <location>
        <begin position="1"/>
        <end position="25"/>
    </location>
</feature>
<dbReference type="Gene3D" id="3.30.470.20">
    <property type="entry name" value="ATP-grasp fold, B domain"/>
    <property type="match status" value="1"/>
</dbReference>
<name>A0ABP1G369_9CHLO</name>
<dbReference type="Gene3D" id="1.25.40.30">
    <property type="match status" value="1"/>
</dbReference>
<dbReference type="EMBL" id="CAXHTA020000012">
    <property type="protein sequence ID" value="CAL5225679.1"/>
    <property type="molecule type" value="Genomic_DNA"/>
</dbReference>
<dbReference type="Proteomes" id="UP001497392">
    <property type="component" value="Unassembled WGS sequence"/>
</dbReference>
<evidence type="ECO:0000259" key="3">
    <source>
        <dbReference type="PROSITE" id="PS50975"/>
    </source>
</evidence>
<gene>
    <name evidence="4" type="primary">g8542</name>
    <name evidence="4" type="ORF">VP750_LOCUS7338</name>
</gene>
<dbReference type="SUPFAM" id="SSF48371">
    <property type="entry name" value="ARM repeat"/>
    <property type="match status" value="1"/>
</dbReference>
<feature type="domain" description="ATP-grasp" evidence="3">
    <location>
        <begin position="33"/>
        <end position="222"/>
    </location>
</feature>
<proteinExistence type="predicted"/>
<feature type="region of interest" description="Disordered" evidence="2">
    <location>
        <begin position="1"/>
        <end position="34"/>
    </location>
</feature>
<protein>
    <submittedName>
        <fullName evidence="4">G8542 protein</fullName>
    </submittedName>
</protein>
<dbReference type="InterPro" id="IPR012331">
    <property type="entry name" value="Clathrin_H-chain_linker"/>
</dbReference>
<dbReference type="PROSITE" id="PS50975">
    <property type="entry name" value="ATP_GRASP"/>
    <property type="match status" value="1"/>
</dbReference>
<reference evidence="4 5" key="1">
    <citation type="submission" date="2024-06" db="EMBL/GenBank/DDBJ databases">
        <authorList>
            <person name="Kraege A."/>
            <person name="Thomma B."/>
        </authorList>
    </citation>
    <scope>NUCLEOTIDE SEQUENCE [LARGE SCALE GENOMIC DNA]</scope>
</reference>
<dbReference type="PANTHER" id="PTHR48095:SF2">
    <property type="entry name" value="BIOTIN CARBOXYLASE, CHLOROPLASTIC"/>
    <property type="match status" value="1"/>
</dbReference>
<dbReference type="SUPFAM" id="SSF56059">
    <property type="entry name" value="Glutathione synthetase ATP-binding domain-like"/>
    <property type="match status" value="1"/>
</dbReference>
<dbReference type="PANTHER" id="PTHR48095">
    <property type="entry name" value="PYRUVATE CARBOXYLASE SUBUNIT A"/>
    <property type="match status" value="1"/>
</dbReference>
<evidence type="ECO:0000256" key="2">
    <source>
        <dbReference type="SAM" id="MobiDB-lite"/>
    </source>
</evidence>
<dbReference type="Pfam" id="PF02786">
    <property type="entry name" value="CPSase_L_D2"/>
    <property type="match status" value="1"/>
</dbReference>
<dbReference type="InterPro" id="IPR051602">
    <property type="entry name" value="ACC_Biotin_Carboxylase"/>
</dbReference>
<dbReference type="InterPro" id="IPR013815">
    <property type="entry name" value="ATP_grasp_subdomain_1"/>
</dbReference>
<keyword evidence="1" id="KW-0067">ATP-binding</keyword>
<dbReference type="Gene3D" id="3.30.1490.20">
    <property type="entry name" value="ATP-grasp fold, A domain"/>
    <property type="match status" value="1"/>
</dbReference>
<comment type="caution">
    <text evidence="4">The sequence shown here is derived from an EMBL/GenBank/DDBJ whole genome shotgun (WGS) entry which is preliminary data.</text>
</comment>
<keyword evidence="1" id="KW-0547">Nucleotide-binding</keyword>
<dbReference type="InterPro" id="IPR011761">
    <property type="entry name" value="ATP-grasp"/>
</dbReference>